<dbReference type="AlphaFoldDB" id="A0AAD9JDK0"/>
<reference evidence="2" key="1">
    <citation type="journal article" date="2023" name="Mol. Biol. Evol.">
        <title>Third-Generation Sequencing Reveals the Adaptive Role of the Epigenome in Three Deep-Sea Polychaetes.</title>
        <authorList>
            <person name="Perez M."/>
            <person name="Aroh O."/>
            <person name="Sun Y."/>
            <person name="Lan Y."/>
            <person name="Juniper S.K."/>
            <person name="Young C.R."/>
            <person name="Angers B."/>
            <person name="Qian P.Y."/>
        </authorList>
    </citation>
    <scope>NUCLEOTIDE SEQUENCE</scope>
    <source>
        <strain evidence="2">P08H-3</strain>
    </source>
</reference>
<name>A0AAD9JDK0_9ANNE</name>
<evidence type="ECO:0000313" key="3">
    <source>
        <dbReference type="Proteomes" id="UP001208570"/>
    </source>
</evidence>
<gene>
    <name evidence="2" type="ORF">LSH36_383g00011</name>
</gene>
<dbReference type="PANTHER" id="PTHR15735:SF12">
    <property type="entry name" value="CDC42-INTERACTING PROTEIN 4, ISOFORM B"/>
    <property type="match status" value="1"/>
</dbReference>
<organism evidence="2 3">
    <name type="scientific">Paralvinella palmiformis</name>
    <dbReference type="NCBI Taxonomy" id="53620"/>
    <lineage>
        <taxon>Eukaryota</taxon>
        <taxon>Metazoa</taxon>
        <taxon>Spiralia</taxon>
        <taxon>Lophotrochozoa</taxon>
        <taxon>Annelida</taxon>
        <taxon>Polychaeta</taxon>
        <taxon>Sedentaria</taxon>
        <taxon>Canalipalpata</taxon>
        <taxon>Terebellida</taxon>
        <taxon>Terebelliformia</taxon>
        <taxon>Alvinellidae</taxon>
        <taxon>Paralvinella</taxon>
    </lineage>
</organism>
<feature type="domain" description="FCH" evidence="1">
    <location>
        <begin position="54"/>
        <end position="105"/>
    </location>
</feature>
<evidence type="ECO:0000259" key="1">
    <source>
        <dbReference type="Pfam" id="PF00611"/>
    </source>
</evidence>
<keyword evidence="3" id="KW-1185">Reference proteome</keyword>
<proteinExistence type="predicted"/>
<dbReference type="Gene3D" id="1.20.1270.60">
    <property type="entry name" value="Arfaptin homology (AH) domain/BAR domain"/>
    <property type="match status" value="1"/>
</dbReference>
<dbReference type="SUPFAM" id="SSF103657">
    <property type="entry name" value="BAR/IMD domain-like"/>
    <property type="match status" value="1"/>
</dbReference>
<protein>
    <recommendedName>
        <fullName evidence="1">FCH domain-containing protein</fullName>
    </recommendedName>
</protein>
<dbReference type="EMBL" id="JAODUP010000383">
    <property type="protein sequence ID" value="KAK2150899.1"/>
    <property type="molecule type" value="Genomic_DNA"/>
</dbReference>
<comment type="caution">
    <text evidence="2">The sequence shown here is derived from an EMBL/GenBank/DDBJ whole genome shotgun (WGS) entry which is preliminary data.</text>
</comment>
<accession>A0AAD9JDK0</accession>
<dbReference type="InterPro" id="IPR001060">
    <property type="entry name" value="FCH_dom"/>
</dbReference>
<dbReference type="PANTHER" id="PTHR15735">
    <property type="entry name" value="FCH AND DOUBLE SH3 DOMAINS PROTEIN"/>
    <property type="match status" value="1"/>
</dbReference>
<dbReference type="Proteomes" id="UP001208570">
    <property type="component" value="Unassembled WGS sequence"/>
</dbReference>
<sequence length="107" mass="12511">MAQKKCVNHQRKANGVGTLDRLMSKSMESFGDLSESCHNIVWSNNMKGWPLKDQFENISGHTQKGIEFCERYSHFIKERCSIENEYASRLKKLVKNYKPKKTEPEKE</sequence>
<evidence type="ECO:0000313" key="2">
    <source>
        <dbReference type="EMBL" id="KAK2150899.1"/>
    </source>
</evidence>
<dbReference type="InterPro" id="IPR027267">
    <property type="entry name" value="AH/BAR_dom_sf"/>
</dbReference>
<dbReference type="Pfam" id="PF00611">
    <property type="entry name" value="FCH"/>
    <property type="match status" value="1"/>
</dbReference>